<reference evidence="1 2" key="1">
    <citation type="submission" date="2017-09" db="EMBL/GenBank/DDBJ databases">
        <title>Large-scale bioinformatics analysis of Bacillus genomes uncovers conserved roles of natural products in bacterial physiology.</title>
        <authorList>
            <consortium name="Agbiome Team Llc"/>
            <person name="Bleich R.M."/>
            <person name="Grubbs K.J."/>
            <person name="Santa Maria K.C."/>
            <person name="Allen S.E."/>
            <person name="Farag S."/>
            <person name="Shank E.A."/>
            <person name="Bowers A."/>
        </authorList>
    </citation>
    <scope>NUCLEOTIDE SEQUENCE [LARGE SCALE GENOMIC DNA]</scope>
    <source>
        <strain evidence="1 2">AFS076905</strain>
    </source>
</reference>
<dbReference type="Proteomes" id="UP000225182">
    <property type="component" value="Unassembled WGS sequence"/>
</dbReference>
<gene>
    <name evidence="1" type="ORF">COJ50_12090</name>
</gene>
<name>A0A2A8R571_BACCE</name>
<dbReference type="AlphaFoldDB" id="A0A2A8R571"/>
<evidence type="ECO:0000313" key="1">
    <source>
        <dbReference type="EMBL" id="PFN26683.1"/>
    </source>
</evidence>
<dbReference type="RefSeq" id="WP_098387191.1">
    <property type="nucleotide sequence ID" value="NZ_NUYN01000015.1"/>
</dbReference>
<sequence>MRKLVISILIVCFYCFPFVYFSMYQDFANKTMLGYLLMVVGTSILACFSKLFSNTVPLIIGNILSVIISFYFLYKMEIEFGVGWHRGYFKPFTPYQLLLLVSFLNLIPQFLVMNLANRYKKIRVN</sequence>
<evidence type="ECO:0000313" key="2">
    <source>
        <dbReference type="Proteomes" id="UP000225182"/>
    </source>
</evidence>
<organism evidence="1 2">
    <name type="scientific">Bacillus cereus</name>
    <dbReference type="NCBI Taxonomy" id="1396"/>
    <lineage>
        <taxon>Bacteria</taxon>
        <taxon>Bacillati</taxon>
        <taxon>Bacillota</taxon>
        <taxon>Bacilli</taxon>
        <taxon>Bacillales</taxon>
        <taxon>Bacillaceae</taxon>
        <taxon>Bacillus</taxon>
        <taxon>Bacillus cereus group</taxon>
    </lineage>
</organism>
<proteinExistence type="predicted"/>
<protein>
    <submittedName>
        <fullName evidence="1">Uncharacterized protein</fullName>
    </submittedName>
</protein>
<dbReference type="EMBL" id="NUYN01000015">
    <property type="protein sequence ID" value="PFN26683.1"/>
    <property type="molecule type" value="Genomic_DNA"/>
</dbReference>
<comment type="caution">
    <text evidence="1">The sequence shown here is derived from an EMBL/GenBank/DDBJ whole genome shotgun (WGS) entry which is preliminary data.</text>
</comment>
<accession>A0A2A8R571</accession>